<gene>
    <name evidence="1" type="ORF">J43TS3_19500</name>
</gene>
<protein>
    <submittedName>
        <fullName evidence="1">Uncharacterized protein</fullName>
    </submittedName>
</protein>
<reference evidence="1" key="1">
    <citation type="submission" date="2021-03" db="EMBL/GenBank/DDBJ databases">
        <title>Antimicrobial resistance genes in bacteria isolated from Japanese honey, and their potential for conferring macrolide and lincosamide resistance in the American foulbrood pathogen Paenibacillus larvae.</title>
        <authorList>
            <person name="Okamoto M."/>
            <person name="Kumagai M."/>
            <person name="Kanamori H."/>
            <person name="Takamatsu D."/>
        </authorList>
    </citation>
    <scope>NUCLEOTIDE SEQUENCE</scope>
    <source>
        <strain evidence="1">J43TS3</strain>
    </source>
</reference>
<dbReference type="EMBL" id="BORP01000003">
    <property type="protein sequence ID" value="GIO27339.1"/>
    <property type="molecule type" value="Genomic_DNA"/>
</dbReference>
<dbReference type="AlphaFoldDB" id="A0A920C7M1"/>
<comment type="caution">
    <text evidence="1">The sequence shown here is derived from an EMBL/GenBank/DDBJ whole genome shotgun (WGS) entry which is preliminary data.</text>
</comment>
<keyword evidence="2" id="KW-1185">Reference proteome</keyword>
<dbReference type="Proteomes" id="UP000676917">
    <property type="component" value="Unassembled WGS sequence"/>
</dbReference>
<sequence length="64" mass="7377">MRSVAFGKNRTGALNKLLEKENISQSQIIAWNIMNTKMPFRFSLRGMNTINPIMPIIHMAIKMK</sequence>
<organism evidence="1 2">
    <name type="scientific">Ornithinibacillus bavariensis</name>
    <dbReference type="NCBI Taxonomy" id="545502"/>
    <lineage>
        <taxon>Bacteria</taxon>
        <taxon>Bacillati</taxon>
        <taxon>Bacillota</taxon>
        <taxon>Bacilli</taxon>
        <taxon>Bacillales</taxon>
        <taxon>Bacillaceae</taxon>
        <taxon>Ornithinibacillus</taxon>
    </lineage>
</organism>
<evidence type="ECO:0000313" key="2">
    <source>
        <dbReference type="Proteomes" id="UP000676917"/>
    </source>
</evidence>
<proteinExistence type="predicted"/>
<name>A0A920C7M1_9BACI</name>
<accession>A0A920C7M1</accession>
<evidence type="ECO:0000313" key="1">
    <source>
        <dbReference type="EMBL" id="GIO27339.1"/>
    </source>
</evidence>